<accession>A0A2J8AFA8</accession>
<evidence type="ECO:0000256" key="3">
    <source>
        <dbReference type="ARBA" id="ARBA00022737"/>
    </source>
</evidence>
<dbReference type="OrthoDB" id="676979at2759"/>
<keyword evidence="3" id="KW-0677">Repeat</keyword>
<feature type="coiled-coil region" evidence="4">
    <location>
        <begin position="494"/>
        <end position="541"/>
    </location>
</feature>
<dbReference type="EMBL" id="PGGS01000035">
    <property type="protein sequence ID" value="PNH11205.1"/>
    <property type="molecule type" value="Genomic_DNA"/>
</dbReference>
<dbReference type="Gene3D" id="3.80.10.10">
    <property type="entry name" value="Ribonuclease Inhibitor"/>
    <property type="match status" value="3"/>
</dbReference>
<keyword evidence="2" id="KW-0433">Leucine-rich repeat</keyword>
<evidence type="ECO:0000256" key="4">
    <source>
        <dbReference type="SAM" id="Coils"/>
    </source>
</evidence>
<dbReference type="Pfam" id="PF13855">
    <property type="entry name" value="LRR_8"/>
    <property type="match status" value="2"/>
</dbReference>
<sequence length="568" mass="58342">MASELVREGLGLAGVPAEVLQQLTIVALKLARNNITAIPVNLFPKLQQLEVLDLSSNKLVSVPNDLGRCSKLKVLLLGSNSLSAVPEGVFALAGLTRLELQNNKLVDASGAWIQLTALKAVYVADVRHNGWRSVPAEVLRSNGLVVLNASDNDIEALADGITPQHMGVLNLSFNRLASLPAALGAAPVLQQMYLANNRLTDLPRTFACLPMVDLFLSENLFEAVPVAVLGMSQLAKLSMAACRLAEVPDALGGVATLNPAPARSTASGSGTTAAAAAAAAGVGLPDWLSSFRSLATVVLDHNGLGALPGVLTKLPRLSILMASGNAISGLQAEQLGALSKLQALVLQSNLIPELPPTISRLTDLKALSLAHNRLARLPDALTCCSALRLLDASSNQLVSLPSGLAALSKLKVLKLASNCLPTVPRGLSCLGALTELMLASNPLPLQGMDLNAASAPAVRQMVSALLDACAALPAAAHAAEVEAAAAALAALAAASKATQEAEAASAAAAEAEADAATAAAAAEAEEEAAALVADVAALRDEEEAIVCARCERQYTATVWVFEMPLVQA</sequence>
<keyword evidence="6" id="KW-1185">Reference proteome</keyword>
<dbReference type="AlphaFoldDB" id="A0A2J8AFA8"/>
<dbReference type="GO" id="GO:0005930">
    <property type="term" value="C:axoneme"/>
    <property type="evidence" value="ECO:0007669"/>
    <property type="project" value="UniProtKB-SubCell"/>
</dbReference>
<dbReference type="SUPFAM" id="SSF52058">
    <property type="entry name" value="L domain-like"/>
    <property type="match status" value="1"/>
</dbReference>
<dbReference type="InterPro" id="IPR003591">
    <property type="entry name" value="Leu-rich_rpt_typical-subtyp"/>
</dbReference>
<gene>
    <name evidence="5" type="ORF">TSOC_001967</name>
</gene>
<proteinExistence type="predicted"/>
<protein>
    <submittedName>
        <fullName evidence="5">Leucine-rich repeat protein SHOC-2</fullName>
    </submittedName>
</protein>
<dbReference type="SMART" id="SM00369">
    <property type="entry name" value="LRR_TYP"/>
    <property type="match status" value="12"/>
</dbReference>
<dbReference type="Proteomes" id="UP000236333">
    <property type="component" value="Unassembled WGS sequence"/>
</dbReference>
<evidence type="ECO:0000256" key="2">
    <source>
        <dbReference type="ARBA" id="ARBA00022614"/>
    </source>
</evidence>
<comment type="subcellular location">
    <subcellularLocation>
        <location evidence="1">Cytoplasm</location>
        <location evidence="1">Cytoskeleton</location>
        <location evidence="1">Cilium axoneme</location>
    </subcellularLocation>
</comment>
<dbReference type="SMART" id="SM00364">
    <property type="entry name" value="LRR_BAC"/>
    <property type="match status" value="6"/>
</dbReference>
<dbReference type="InterPro" id="IPR050333">
    <property type="entry name" value="SLRP"/>
</dbReference>
<dbReference type="PANTHER" id="PTHR45712">
    <property type="entry name" value="AGAP008170-PA"/>
    <property type="match status" value="1"/>
</dbReference>
<evidence type="ECO:0000256" key="1">
    <source>
        <dbReference type="ARBA" id="ARBA00004430"/>
    </source>
</evidence>
<name>A0A2J8AFA8_9CHLO</name>
<dbReference type="InterPro" id="IPR032675">
    <property type="entry name" value="LRR_dom_sf"/>
</dbReference>
<comment type="caution">
    <text evidence="5">The sequence shown here is derived from an EMBL/GenBank/DDBJ whole genome shotgun (WGS) entry which is preliminary data.</text>
</comment>
<organism evidence="5 6">
    <name type="scientific">Tetrabaena socialis</name>
    <dbReference type="NCBI Taxonomy" id="47790"/>
    <lineage>
        <taxon>Eukaryota</taxon>
        <taxon>Viridiplantae</taxon>
        <taxon>Chlorophyta</taxon>
        <taxon>core chlorophytes</taxon>
        <taxon>Chlorophyceae</taxon>
        <taxon>CS clade</taxon>
        <taxon>Chlamydomonadales</taxon>
        <taxon>Tetrabaenaceae</taxon>
        <taxon>Tetrabaena</taxon>
    </lineage>
</organism>
<dbReference type="PROSITE" id="PS51450">
    <property type="entry name" value="LRR"/>
    <property type="match status" value="2"/>
</dbReference>
<evidence type="ECO:0000313" key="5">
    <source>
        <dbReference type="EMBL" id="PNH11205.1"/>
    </source>
</evidence>
<dbReference type="InterPro" id="IPR001611">
    <property type="entry name" value="Leu-rich_rpt"/>
</dbReference>
<reference evidence="5 6" key="1">
    <citation type="journal article" date="2017" name="Mol. Biol. Evol.">
        <title>The 4-celled Tetrabaena socialis nuclear genome reveals the essential components for genetic control of cell number at the origin of multicellularity in the volvocine lineage.</title>
        <authorList>
            <person name="Featherston J."/>
            <person name="Arakaki Y."/>
            <person name="Hanschen E.R."/>
            <person name="Ferris P.J."/>
            <person name="Michod R.E."/>
            <person name="Olson B.J.S.C."/>
            <person name="Nozaki H."/>
            <person name="Durand P.M."/>
        </authorList>
    </citation>
    <scope>NUCLEOTIDE SEQUENCE [LARGE SCALE GENOMIC DNA]</scope>
    <source>
        <strain evidence="5 6">NIES-571</strain>
    </source>
</reference>
<evidence type="ECO:0000313" key="6">
    <source>
        <dbReference type="Proteomes" id="UP000236333"/>
    </source>
</evidence>
<keyword evidence="4" id="KW-0175">Coiled coil</keyword>
<dbReference type="SUPFAM" id="SSF52047">
    <property type="entry name" value="RNI-like"/>
    <property type="match status" value="1"/>
</dbReference>
<dbReference type="PANTHER" id="PTHR45712:SF22">
    <property type="entry name" value="INSULIN-LIKE GROWTH FACTOR-BINDING PROTEIN COMPLEX ACID LABILE SUBUNIT"/>
    <property type="match status" value="1"/>
</dbReference>